<dbReference type="VEuPathDB" id="FungiDB:JI435_437040"/>
<dbReference type="AlphaFoldDB" id="Q0U1P4"/>
<reference evidence="2" key="1">
    <citation type="journal article" date="2007" name="Plant Cell">
        <title>Dothideomycete-plant interactions illuminated by genome sequencing and EST analysis of the wheat pathogen Stagonospora nodorum.</title>
        <authorList>
            <person name="Hane J.K."/>
            <person name="Lowe R.G."/>
            <person name="Solomon P.S."/>
            <person name="Tan K.C."/>
            <person name="Schoch C.L."/>
            <person name="Spatafora J.W."/>
            <person name="Crous P.W."/>
            <person name="Kodira C."/>
            <person name="Birren B.W."/>
            <person name="Galagan J.E."/>
            <person name="Torriani S.F."/>
            <person name="McDonald B.A."/>
            <person name="Oliver R.P."/>
        </authorList>
    </citation>
    <scope>NUCLEOTIDE SEQUENCE [LARGE SCALE GENOMIC DNA]</scope>
    <source>
        <strain evidence="2">SN15 / ATCC MYA-4574 / FGSC 10173</strain>
    </source>
</reference>
<evidence type="ECO:0000313" key="1">
    <source>
        <dbReference type="EMBL" id="EAT78292.2"/>
    </source>
</evidence>
<protein>
    <submittedName>
        <fullName evidence="1">Uncharacterized protein</fullName>
    </submittedName>
</protein>
<proteinExistence type="predicted"/>
<dbReference type="KEGG" id="pno:SNOG_14421"/>
<sequence length="438" mass="49301">MSEEDIKLAHDIALYLQETYYPEDTDRLEHFKKGLALLISVSQLWTLNRAATSTVSNQIMSQIRSASNVDQLGLCCLIIHCIGDADWNERSIDHDKEYYGNKGFHIHPVVWMFKIRPMSLKTIGAREEYGYASEGAMFGLLRTEQHNWRLAGDNKDNVDQKSALKQLQPYGIMSTAINSIFRQIKSAITSTKNNPKEAVTPADLQSIASSSGYLTPSVTSEMTAPSRGHSFVVVPGASQDSFLLTVDVSTMQKDDSKSSSQIQSLSKAKLIEYCIEQLFLAQKTTAFKHTHHVLSCGLELLSKISREWESSSLPPPATFKFMMNNVLGCSSESNQKALYHVLSTLVGYSCWLDADQHIQGFKTAPLLWALQLGPRGLARGWEEDKATIDILYRTECRYLAEDHDEAAIRDFIQAFRAWGVKMRRLVDAEEDEPRYVGR</sequence>
<dbReference type="GeneID" id="5981532"/>
<dbReference type="RefSeq" id="XP_001804608.1">
    <property type="nucleotide sequence ID" value="XM_001804556.1"/>
</dbReference>
<accession>Q0U1P4</accession>
<dbReference type="VEuPathDB" id="FungiDB:JI435_144210"/>
<dbReference type="Proteomes" id="UP000001055">
    <property type="component" value="Unassembled WGS sequence"/>
</dbReference>
<dbReference type="EMBL" id="CH445355">
    <property type="protein sequence ID" value="EAT78292.2"/>
    <property type="molecule type" value="Genomic_DNA"/>
</dbReference>
<dbReference type="InParanoid" id="Q0U1P4"/>
<gene>
    <name evidence="1" type="ORF">SNOG_14421</name>
</gene>
<name>Q0U1P4_PHANO</name>
<organism evidence="1 2">
    <name type="scientific">Phaeosphaeria nodorum (strain SN15 / ATCC MYA-4574 / FGSC 10173)</name>
    <name type="common">Glume blotch fungus</name>
    <name type="synonym">Parastagonospora nodorum</name>
    <dbReference type="NCBI Taxonomy" id="321614"/>
    <lineage>
        <taxon>Eukaryota</taxon>
        <taxon>Fungi</taxon>
        <taxon>Dikarya</taxon>
        <taxon>Ascomycota</taxon>
        <taxon>Pezizomycotina</taxon>
        <taxon>Dothideomycetes</taxon>
        <taxon>Pleosporomycetidae</taxon>
        <taxon>Pleosporales</taxon>
        <taxon>Pleosporineae</taxon>
        <taxon>Phaeosphaeriaceae</taxon>
        <taxon>Parastagonospora</taxon>
    </lineage>
</organism>
<evidence type="ECO:0000313" key="2">
    <source>
        <dbReference type="Proteomes" id="UP000001055"/>
    </source>
</evidence>